<gene>
    <name evidence="3" type="ORF">PCOR1329_LOCUS34243</name>
</gene>
<dbReference type="Pfam" id="PF19745">
    <property type="entry name" value="FUT8_N_cat"/>
    <property type="match status" value="1"/>
</dbReference>
<comment type="caution">
    <text evidence="3">The sequence shown here is derived from an EMBL/GenBank/DDBJ whole genome shotgun (WGS) entry which is preliminary data.</text>
</comment>
<feature type="signal peptide" evidence="1">
    <location>
        <begin position="1"/>
        <end position="18"/>
    </location>
</feature>
<reference evidence="3" key="1">
    <citation type="submission" date="2023-10" db="EMBL/GenBank/DDBJ databases">
        <authorList>
            <person name="Chen Y."/>
            <person name="Shah S."/>
            <person name="Dougan E. K."/>
            <person name="Thang M."/>
            <person name="Chan C."/>
        </authorList>
    </citation>
    <scope>NUCLEOTIDE SEQUENCE [LARGE SCALE GENOMIC DNA]</scope>
</reference>
<evidence type="ECO:0000313" key="3">
    <source>
        <dbReference type="EMBL" id="CAK0838267.1"/>
    </source>
</evidence>
<dbReference type="PANTHER" id="PTHR13132:SF29">
    <property type="entry name" value="ALPHA-(1,6)-FUCOSYLTRANSFERASE"/>
    <property type="match status" value="1"/>
</dbReference>
<dbReference type="EMBL" id="CAUYUJ010014210">
    <property type="protein sequence ID" value="CAK0838267.1"/>
    <property type="molecule type" value="Genomic_DNA"/>
</dbReference>
<dbReference type="InterPro" id="IPR045573">
    <property type="entry name" value="Fut8_N_cat"/>
</dbReference>
<protein>
    <recommendedName>
        <fullName evidence="2">Alpha-(1,6)-fucosyltransferase N- and catalytic domain-containing protein</fullName>
    </recommendedName>
</protein>
<feature type="domain" description="Alpha-(1,6)-fucosyltransferase N- and catalytic" evidence="2">
    <location>
        <begin position="286"/>
        <end position="450"/>
    </location>
</feature>
<proteinExistence type="predicted"/>
<feature type="chain" id="PRO_5046255438" description="Alpha-(1,6)-fucosyltransferase N- and catalytic domain-containing protein" evidence="1">
    <location>
        <begin position="19"/>
        <end position="475"/>
    </location>
</feature>
<dbReference type="Gene3D" id="3.40.50.11350">
    <property type="match status" value="1"/>
</dbReference>
<evidence type="ECO:0000259" key="2">
    <source>
        <dbReference type="Pfam" id="PF19745"/>
    </source>
</evidence>
<evidence type="ECO:0000313" key="4">
    <source>
        <dbReference type="Proteomes" id="UP001189429"/>
    </source>
</evidence>
<keyword evidence="4" id="KW-1185">Reference proteome</keyword>
<name>A0ABN9T089_9DINO</name>
<evidence type="ECO:0000256" key="1">
    <source>
        <dbReference type="SAM" id="SignalP"/>
    </source>
</evidence>
<accession>A0ABN9T089</accession>
<keyword evidence="1" id="KW-0732">Signal</keyword>
<dbReference type="PANTHER" id="PTHR13132">
    <property type="entry name" value="ALPHA- 1,6 -FUCOSYLTRANSFERASE"/>
    <property type="match status" value="1"/>
</dbReference>
<dbReference type="Proteomes" id="UP001189429">
    <property type="component" value="Unassembled WGS sequence"/>
</dbReference>
<sequence length="475" mass="54486">MMHVCSFLVRVLLGSALTSDGLYVQPSSQDSRARSGDRHNGYGDTLLRTAEGCPSRSIPYNASTCVTDVMDYECWLPLPDVYNYYMAHEDWSRDQKELWKHITKLQEPAACNNQEWHLIKFTVHGFAYNLYNFVFLAARYLDNHAPVLVGNSKYRLTDTKCGRGYLCTLSPLTQCRIENIDPALVKVTGENPGASDLSTICSPGGKYDVELGGCKCDEGYFPCTEGCSQSPDNEDKVLWQEWYTAHPLNYMRSRDYYYRAPGEANWQSNPDSAANDTLDDSWAEKRSLTWWHAQHLWYFHKDSPETKEMNDWLATKHMSPSCVAVHVRHNDACEADDNPWKRCFKFEDYSTQLDVMDRLYGPFEHVYLATDDHAVIEDAQQSRWSSRLIRQGYDRAKYRGNVDNSDIFENDSATRAIKRDTFAMSKCKAFIGTMSSSIAWVTYELMMARHGHYVPFIPLQGAFNDKIIGGRSFRP</sequence>
<organism evidence="3 4">
    <name type="scientific">Prorocentrum cordatum</name>
    <dbReference type="NCBI Taxonomy" id="2364126"/>
    <lineage>
        <taxon>Eukaryota</taxon>
        <taxon>Sar</taxon>
        <taxon>Alveolata</taxon>
        <taxon>Dinophyceae</taxon>
        <taxon>Prorocentrales</taxon>
        <taxon>Prorocentraceae</taxon>
        <taxon>Prorocentrum</taxon>
    </lineage>
</organism>